<dbReference type="Pfam" id="PF05866">
    <property type="entry name" value="RusA"/>
    <property type="match status" value="1"/>
</dbReference>
<evidence type="ECO:0000313" key="1">
    <source>
        <dbReference type="EMBL" id="OYD16093.1"/>
    </source>
</evidence>
<protein>
    <submittedName>
        <fullName evidence="1">Uncharacterized protein</fullName>
    </submittedName>
</protein>
<accession>A0A235BUI6</accession>
<sequence>MPYLWRKIVGIPYSRNKTRGDIEAPKLWTEAIIAQTCHLPKIKEACMLGVTFLLPPNKFPVNLPYGPDLDNLLKRFCDALGKTIFSETRGGDSCVVSVSAMKTRVKSKAEAGAIIEVLPVSLTDQEVGG</sequence>
<evidence type="ECO:0000313" key="2">
    <source>
        <dbReference type="Proteomes" id="UP000215559"/>
    </source>
</evidence>
<name>A0A235BUI6_UNCW3</name>
<dbReference type="EMBL" id="NOZP01000071">
    <property type="protein sequence ID" value="OYD16093.1"/>
    <property type="molecule type" value="Genomic_DNA"/>
</dbReference>
<reference evidence="1 2" key="1">
    <citation type="submission" date="2017-07" db="EMBL/GenBank/DDBJ databases">
        <title>Recovery of genomes from metagenomes via a dereplication, aggregation, and scoring strategy.</title>
        <authorList>
            <person name="Sieber C.M."/>
            <person name="Probst A.J."/>
            <person name="Sharrar A."/>
            <person name="Thomas B.C."/>
            <person name="Hess M."/>
            <person name="Tringe S.G."/>
            <person name="Banfield J.F."/>
        </authorList>
    </citation>
    <scope>NUCLEOTIDE SEQUENCE [LARGE SCALE GENOMIC DNA]</scope>
    <source>
        <strain evidence="1">JGI_Cruoil_03_51_56</strain>
    </source>
</reference>
<dbReference type="InterPro" id="IPR008822">
    <property type="entry name" value="Endonuclease_RusA-like"/>
</dbReference>
<dbReference type="SUPFAM" id="SSF103084">
    <property type="entry name" value="Holliday junction resolvase RusA"/>
    <property type="match status" value="1"/>
</dbReference>
<organism evidence="1 2">
    <name type="scientific">candidate division WOR-3 bacterium JGI_Cruoil_03_51_56</name>
    <dbReference type="NCBI Taxonomy" id="1973747"/>
    <lineage>
        <taxon>Bacteria</taxon>
        <taxon>Bacteria division WOR-3</taxon>
    </lineage>
</organism>
<dbReference type="GO" id="GO:0006310">
    <property type="term" value="P:DNA recombination"/>
    <property type="evidence" value="ECO:0007669"/>
    <property type="project" value="InterPro"/>
</dbReference>
<dbReference type="InterPro" id="IPR036614">
    <property type="entry name" value="RusA-like_sf"/>
</dbReference>
<dbReference type="GO" id="GO:0006281">
    <property type="term" value="P:DNA repair"/>
    <property type="evidence" value="ECO:0007669"/>
    <property type="project" value="InterPro"/>
</dbReference>
<proteinExistence type="predicted"/>
<comment type="caution">
    <text evidence="1">The sequence shown here is derived from an EMBL/GenBank/DDBJ whole genome shotgun (WGS) entry which is preliminary data.</text>
</comment>
<dbReference type="AlphaFoldDB" id="A0A235BUI6"/>
<dbReference type="Proteomes" id="UP000215559">
    <property type="component" value="Unassembled WGS sequence"/>
</dbReference>
<dbReference type="GO" id="GO:0000287">
    <property type="term" value="F:magnesium ion binding"/>
    <property type="evidence" value="ECO:0007669"/>
    <property type="project" value="InterPro"/>
</dbReference>
<gene>
    <name evidence="1" type="ORF">CH330_03710</name>
</gene>